<reference evidence="1 2" key="1">
    <citation type="submission" date="2010-12" db="EMBL/GenBank/DDBJ databases">
        <authorList>
            <person name="Muzny D."/>
            <person name="Qin X."/>
            <person name="Deng J."/>
            <person name="Jiang H."/>
            <person name="Liu Y."/>
            <person name="Qu J."/>
            <person name="Song X.-Z."/>
            <person name="Zhang L."/>
            <person name="Thornton R."/>
            <person name="Coyle M."/>
            <person name="Francisco L."/>
            <person name="Jackson L."/>
            <person name="Javaid M."/>
            <person name="Korchina V."/>
            <person name="Kovar C."/>
            <person name="Mata R."/>
            <person name="Mathew T."/>
            <person name="Ngo R."/>
            <person name="Nguyen L."/>
            <person name="Nguyen N."/>
            <person name="Okwuonu G."/>
            <person name="Ongeri F."/>
            <person name="Pham C."/>
            <person name="Simmons D."/>
            <person name="Wilczek-Boney K."/>
            <person name="Hale W."/>
            <person name="Jakkamsetti A."/>
            <person name="Pham P."/>
            <person name="Ruth R."/>
            <person name="San Lucas F."/>
            <person name="Warren J."/>
            <person name="Zhang J."/>
            <person name="Zhao Z."/>
            <person name="Zhou C."/>
            <person name="Zhu D."/>
            <person name="Lee S."/>
            <person name="Bess C."/>
            <person name="Blankenburg K."/>
            <person name="Forbes L."/>
            <person name="Fu Q."/>
            <person name="Gubbala S."/>
            <person name="Hirani K."/>
            <person name="Jayaseelan J.C."/>
            <person name="Lara F."/>
            <person name="Munidasa M."/>
            <person name="Palculict T."/>
            <person name="Patil S."/>
            <person name="Pu L.-L."/>
            <person name="Saada N."/>
            <person name="Tang L."/>
            <person name="Weissenberger G."/>
            <person name="Zhu Y."/>
            <person name="Hemphill L."/>
            <person name="Shang Y."/>
            <person name="Youmans B."/>
            <person name="Ayvaz T."/>
            <person name="Ross M."/>
            <person name="Santibanez J."/>
            <person name="Aqrawi P."/>
            <person name="Gross S."/>
            <person name="Joshi V."/>
            <person name="Fowler G."/>
            <person name="Nazareth L."/>
            <person name="Reid J."/>
            <person name="Worley K."/>
            <person name="Petrosino J."/>
            <person name="Highlander S."/>
            <person name="Gibbs R."/>
        </authorList>
    </citation>
    <scope>NUCLEOTIDE SEQUENCE [LARGE SCALE GENOMIC DNA]</scope>
    <source>
        <strain evidence="1 2">ATCC 51599</strain>
    </source>
</reference>
<keyword evidence="2" id="KW-1185">Reference proteome</keyword>
<dbReference type="AlphaFoldDB" id="E7S071"/>
<accession>E7S071</accession>
<dbReference type="EMBL" id="AEQP01000022">
    <property type="protein sequence ID" value="EFV94220.1"/>
    <property type="molecule type" value="Genomic_DNA"/>
</dbReference>
<evidence type="ECO:0000313" key="2">
    <source>
        <dbReference type="Proteomes" id="UP000011021"/>
    </source>
</evidence>
<proteinExistence type="predicted"/>
<name>E7S071_9BURK</name>
<sequence>MGSGIGMAPVAEWLGCRCRQKKDACSRGMGCKRRFVLIRSSLARREFLVATLLDMTGWRAL</sequence>
<protein>
    <submittedName>
        <fullName evidence="1">Uncharacterized protein</fullName>
    </submittedName>
</protein>
<organism evidence="1 2">
    <name type="scientific">Lautropia mirabilis ATCC 51599</name>
    <dbReference type="NCBI Taxonomy" id="887898"/>
    <lineage>
        <taxon>Bacteria</taxon>
        <taxon>Pseudomonadati</taxon>
        <taxon>Pseudomonadota</taxon>
        <taxon>Betaproteobacteria</taxon>
        <taxon>Burkholderiales</taxon>
        <taxon>Burkholderiaceae</taxon>
        <taxon>Lautropia</taxon>
    </lineage>
</organism>
<dbReference type="STRING" id="887898.HMPREF0551_2335"/>
<gene>
    <name evidence="1" type="ORF">HMPREF0551_2335</name>
</gene>
<evidence type="ECO:0000313" key="1">
    <source>
        <dbReference type="EMBL" id="EFV94220.1"/>
    </source>
</evidence>
<dbReference type="Proteomes" id="UP000011021">
    <property type="component" value="Unassembled WGS sequence"/>
</dbReference>
<comment type="caution">
    <text evidence="1">The sequence shown here is derived from an EMBL/GenBank/DDBJ whole genome shotgun (WGS) entry which is preliminary data.</text>
</comment>
<dbReference type="HOGENOM" id="CLU_2916912_0_0_4"/>